<dbReference type="EMBL" id="JABANN010002127">
    <property type="protein sequence ID" value="KAF4648181.1"/>
    <property type="molecule type" value="Genomic_DNA"/>
</dbReference>
<dbReference type="AlphaFoldDB" id="A0A7J6KNN4"/>
<evidence type="ECO:0000256" key="1">
    <source>
        <dbReference type="SAM" id="Phobius"/>
    </source>
</evidence>
<organism evidence="2 3">
    <name type="scientific">Perkinsus olseni</name>
    <name type="common">Perkinsus atlanticus</name>
    <dbReference type="NCBI Taxonomy" id="32597"/>
    <lineage>
        <taxon>Eukaryota</taxon>
        <taxon>Sar</taxon>
        <taxon>Alveolata</taxon>
        <taxon>Perkinsozoa</taxon>
        <taxon>Perkinsea</taxon>
        <taxon>Perkinsida</taxon>
        <taxon>Perkinsidae</taxon>
        <taxon>Perkinsus</taxon>
    </lineage>
</organism>
<keyword evidence="1" id="KW-1133">Transmembrane helix</keyword>
<protein>
    <submittedName>
        <fullName evidence="2">Uncharacterized protein</fullName>
    </submittedName>
</protein>
<reference evidence="2 3" key="1">
    <citation type="submission" date="2020-04" db="EMBL/GenBank/DDBJ databases">
        <title>Perkinsus olseni comparative genomics.</title>
        <authorList>
            <person name="Bogema D.R."/>
        </authorList>
    </citation>
    <scope>NUCLEOTIDE SEQUENCE [LARGE SCALE GENOMIC DNA]</scope>
    <source>
        <strain evidence="2">ATCC PRA-31</strain>
    </source>
</reference>
<comment type="caution">
    <text evidence="2">The sequence shown here is derived from an EMBL/GenBank/DDBJ whole genome shotgun (WGS) entry which is preliminary data.</text>
</comment>
<evidence type="ECO:0000313" key="3">
    <source>
        <dbReference type="Proteomes" id="UP000572268"/>
    </source>
</evidence>
<name>A0A7J6KNN4_PEROL</name>
<feature type="non-terminal residue" evidence="2">
    <location>
        <position position="198"/>
    </location>
</feature>
<evidence type="ECO:0000313" key="2">
    <source>
        <dbReference type="EMBL" id="KAF4648181.1"/>
    </source>
</evidence>
<accession>A0A7J6KNN4</accession>
<proteinExistence type="predicted"/>
<keyword evidence="1" id="KW-0812">Transmembrane</keyword>
<dbReference type="Proteomes" id="UP000572268">
    <property type="component" value="Unassembled WGS sequence"/>
</dbReference>
<sequence length="198" mass="22139">LTPRSTSTKEALFSAMASAFDPSPSEAWKAFQDRRYQQGESVDGYLADLRRLLILSGLPETVSAQVRLSAAPEGSLDLTKCLLRARVLLHSPQGAMRTSRTANDKRQSRDGKGTALVRRMVLLLILLLLWLIVTTMDKFNLVVIGLFDIHPYPVFMLIYALFAVWLLWIQSPSLTAVNGSKLATTGYVTLTFHRDDER</sequence>
<feature type="transmembrane region" description="Helical" evidence="1">
    <location>
        <begin position="115"/>
        <end position="132"/>
    </location>
</feature>
<keyword evidence="1" id="KW-0472">Membrane</keyword>
<feature type="transmembrane region" description="Helical" evidence="1">
    <location>
        <begin position="152"/>
        <end position="169"/>
    </location>
</feature>
<feature type="non-terminal residue" evidence="2">
    <location>
        <position position="1"/>
    </location>
</feature>
<gene>
    <name evidence="2" type="ORF">FOL46_003260</name>
</gene>